<gene>
    <name evidence="1" type="ORF">CBM2613_A230145</name>
</gene>
<comment type="caution">
    <text evidence="1">The sequence shown here is derived from an EMBL/GenBank/DDBJ whole genome shotgun (WGS) entry which is preliminary data.</text>
</comment>
<reference evidence="1" key="1">
    <citation type="submission" date="2018-01" db="EMBL/GenBank/DDBJ databases">
        <authorList>
            <person name="Clerissi C."/>
        </authorList>
    </citation>
    <scope>NUCLEOTIDE SEQUENCE</scope>
    <source>
        <strain evidence="1">Cupriavidus taiwanensis STM 8556</strain>
    </source>
</reference>
<organism evidence="1">
    <name type="scientific">Cupriavidus taiwanensis</name>
    <dbReference type="NCBI Taxonomy" id="164546"/>
    <lineage>
        <taxon>Bacteria</taxon>
        <taxon>Pseudomonadati</taxon>
        <taxon>Pseudomonadota</taxon>
        <taxon>Betaproteobacteria</taxon>
        <taxon>Burkholderiales</taxon>
        <taxon>Burkholderiaceae</taxon>
        <taxon>Cupriavidus</taxon>
    </lineage>
</organism>
<protein>
    <submittedName>
        <fullName evidence="1">Uncharacterized protein</fullName>
    </submittedName>
</protein>
<evidence type="ECO:0000313" key="1">
    <source>
        <dbReference type="EMBL" id="SOZ58056.1"/>
    </source>
</evidence>
<dbReference type="Proteomes" id="UP000256952">
    <property type="component" value="Chromosome CBM2613_a"/>
</dbReference>
<dbReference type="EMBL" id="OFTH01000016">
    <property type="protein sequence ID" value="SOZ58056.1"/>
    <property type="molecule type" value="Genomic_DNA"/>
</dbReference>
<proteinExistence type="predicted"/>
<name>A0A375E0V1_9BURK</name>
<accession>A0A375E0V1</accession>
<dbReference type="AlphaFoldDB" id="A0A375E0V1"/>
<sequence length="125" mass="14304">MAPMWHRWASRWCTSPNARCSRCARGRAGRVTRPASRWSRSLPGSTCSAMCSTSAPRRWRWRPTCARWMRGCSRPAPCGCNGRRTTTPFHRTGRPRPVRKEARQIWHDVTQPQSLHPGAAWAAHL</sequence>